<dbReference type="Proteomes" id="UP000665181">
    <property type="component" value="Unassembled WGS sequence"/>
</dbReference>
<reference evidence="1" key="1">
    <citation type="submission" date="2021-03" db="EMBL/GenBank/DDBJ databases">
        <title>Isolation of Bacillus subtilis from fermented food sample.</title>
        <authorList>
            <person name="Lakshmanan V."/>
            <person name="Athira K."/>
            <person name="Rajagopal K."/>
        </authorList>
    </citation>
    <scope>NUCLEOTIDE SEQUENCE</scope>
    <source>
        <strain evidence="1">S1</strain>
    </source>
</reference>
<dbReference type="RefSeq" id="WP_208556762.1">
    <property type="nucleotide sequence ID" value="NZ_JAGFPW010000026.1"/>
</dbReference>
<keyword evidence="2" id="KW-0614">Plasmid</keyword>
<dbReference type="GO" id="GO:0003677">
    <property type="term" value="F:DNA binding"/>
    <property type="evidence" value="ECO:0007669"/>
    <property type="project" value="UniProtKB-KW"/>
</dbReference>
<evidence type="ECO:0000313" key="1">
    <source>
        <dbReference type="EMBL" id="MBO3796471.1"/>
    </source>
</evidence>
<sequence length="86" mass="10130">MNRYNFKNKEELVCFLKGNVLTRKEAEKYLDISKQSFSRAISKGKITAFKEVGEGTGKVALYLKEDLDYYRIQLQTDLKKYNPKKR</sequence>
<geneLocation type="plasmid" evidence="2 4">
    <name>unnamed1</name>
</geneLocation>
<protein>
    <submittedName>
        <fullName evidence="2">DNA-binding protein</fullName>
    </submittedName>
    <submittedName>
        <fullName evidence="1">Helix-turn-helix domain-containing protein</fullName>
    </submittedName>
</protein>
<keyword evidence="2" id="KW-0238">DNA-binding</keyword>
<evidence type="ECO:0000313" key="3">
    <source>
        <dbReference type="Proteomes" id="UP000665181"/>
    </source>
</evidence>
<dbReference type="Proteomes" id="UP001214898">
    <property type="component" value="Plasmid unnamed1"/>
</dbReference>
<dbReference type="EMBL" id="JAGFPW010000026">
    <property type="protein sequence ID" value="MBO3796471.1"/>
    <property type="molecule type" value="Genomic_DNA"/>
</dbReference>
<organism evidence="1 3">
    <name type="scientific">Bacillus subtilis</name>
    <dbReference type="NCBI Taxonomy" id="1423"/>
    <lineage>
        <taxon>Bacteria</taxon>
        <taxon>Bacillati</taxon>
        <taxon>Bacillota</taxon>
        <taxon>Bacilli</taxon>
        <taxon>Bacillales</taxon>
        <taxon>Bacillaceae</taxon>
        <taxon>Bacillus</taxon>
    </lineage>
</organism>
<proteinExistence type="predicted"/>
<evidence type="ECO:0000313" key="4">
    <source>
        <dbReference type="Proteomes" id="UP001214898"/>
    </source>
</evidence>
<accession>A0A8I2BAL1</accession>
<dbReference type="EMBL" id="CP120574">
    <property type="protein sequence ID" value="WEY82934.1"/>
    <property type="molecule type" value="Genomic_DNA"/>
</dbReference>
<evidence type="ECO:0000313" key="2">
    <source>
        <dbReference type="EMBL" id="WEY82934.1"/>
    </source>
</evidence>
<dbReference type="AlphaFoldDB" id="A0A8I2BAL1"/>
<reference evidence="2" key="2">
    <citation type="submission" date="2023-03" db="EMBL/GenBank/DDBJ databases">
        <title>Complete genome sequences of 52 Bacillus and Priestia strains isolated from West-African fermentations and 26 reference strains from the DSMZ collection.</title>
        <authorList>
            <person name="Wiedenbein E.S."/>
            <person name="Canoy T.S."/>
            <person name="Hui Y."/>
            <person name="Parkouda C."/>
            <person name="Dawende C."/>
            <person name="Ametefe E."/>
            <person name="Jespersen L."/>
            <person name="Nielsen D.S."/>
        </authorList>
    </citation>
    <scope>NUCLEOTIDE SEQUENCE</scope>
    <source>
        <strain evidence="2">PRO56</strain>
        <plasmid evidence="2">unnamed1</plasmid>
    </source>
</reference>
<gene>
    <name evidence="1" type="ORF">J5227_19680</name>
    <name evidence="2" type="ORF">P5633_00010</name>
</gene>
<name>A0A8I2BAL1_BACIU</name>